<comment type="caution">
    <text evidence="2">The sequence shown here is derived from an EMBL/GenBank/DDBJ whole genome shotgun (WGS) entry which is preliminary data.</text>
</comment>
<keyword evidence="3" id="KW-1185">Reference proteome</keyword>
<evidence type="ECO:0000313" key="2">
    <source>
        <dbReference type="EMBL" id="CAH3136480.1"/>
    </source>
</evidence>
<sequence>ECSFGGGFPEDDVFCEGYTGQGSPCTNEKECCRNPVEGVMAGCYNMSVIQERNLWKPPRVCPAQDFSFKKKKNSTNKAIDGHVIVNHKVVSLPQCGDFCIREPRCSAFNLATFTDHEGKMECQLMDNVKNIVNKNGFGFWLFDRESYKEVI</sequence>
<dbReference type="EMBL" id="CALNXJ010000030">
    <property type="protein sequence ID" value="CAH3136480.1"/>
    <property type="molecule type" value="Genomic_DNA"/>
</dbReference>
<dbReference type="Proteomes" id="UP001159428">
    <property type="component" value="Unassembled WGS sequence"/>
</dbReference>
<organism evidence="2 3">
    <name type="scientific">Pocillopora meandrina</name>
    <dbReference type="NCBI Taxonomy" id="46732"/>
    <lineage>
        <taxon>Eukaryota</taxon>
        <taxon>Metazoa</taxon>
        <taxon>Cnidaria</taxon>
        <taxon>Anthozoa</taxon>
        <taxon>Hexacorallia</taxon>
        <taxon>Scleractinia</taxon>
        <taxon>Astrocoeniina</taxon>
        <taxon>Pocilloporidae</taxon>
        <taxon>Pocillopora</taxon>
    </lineage>
</organism>
<evidence type="ECO:0000259" key="1">
    <source>
        <dbReference type="Pfam" id="PF00024"/>
    </source>
</evidence>
<name>A0AAU9X4T4_9CNID</name>
<reference evidence="2 3" key="1">
    <citation type="submission" date="2022-05" db="EMBL/GenBank/DDBJ databases">
        <authorList>
            <consortium name="Genoscope - CEA"/>
            <person name="William W."/>
        </authorList>
    </citation>
    <scope>NUCLEOTIDE SEQUENCE [LARGE SCALE GENOMIC DNA]</scope>
</reference>
<dbReference type="Pfam" id="PF00024">
    <property type="entry name" value="PAN_1"/>
    <property type="match status" value="1"/>
</dbReference>
<protein>
    <recommendedName>
        <fullName evidence="1">Apple domain-containing protein</fullName>
    </recommendedName>
</protein>
<evidence type="ECO:0000313" key="3">
    <source>
        <dbReference type="Proteomes" id="UP001159428"/>
    </source>
</evidence>
<proteinExistence type="predicted"/>
<feature type="non-terminal residue" evidence="2">
    <location>
        <position position="1"/>
    </location>
</feature>
<accession>A0AAU9X4T4</accession>
<dbReference type="InterPro" id="IPR003609">
    <property type="entry name" value="Pan_app"/>
</dbReference>
<dbReference type="AlphaFoldDB" id="A0AAU9X4T4"/>
<feature type="domain" description="Apple" evidence="1">
    <location>
        <begin position="73"/>
        <end position="131"/>
    </location>
</feature>
<gene>
    <name evidence="2" type="ORF">PMEA_00017737</name>
</gene>